<dbReference type="PROSITE" id="PS50280">
    <property type="entry name" value="SET"/>
    <property type="match status" value="1"/>
</dbReference>
<evidence type="ECO:0000313" key="2">
    <source>
        <dbReference type="EMBL" id="POY74957.1"/>
    </source>
</evidence>
<sequence>MGGPQRLERALGDSAYNHFEERSVRSATTVATARFPRTATTRFEPGASSKLASYDWDALSQAAQPPAAEPFPLSTSLDRAHVLAQHALLVEREEQLDRANQLRTGRLVIGPGKRCSQCGLAGVRALERGFLAGDVHLNLPTERRSSISPVSQVVQGSKLLPIRIVTQPLRTTSIHFVVEDSAGNAVPVQLFGVPTRIDAQELAEWFPPGAVFGIKEPLFRRTSNGASYYIRIESPSDFVRLYPRDPLLASVHFPPSSAALRHWLDAFNPVQLKAAGDKAFAAKRFVKAKEAYELALDALEPTFGPDSDPTTLDLRTRLYANLAQAFIKLEMWHGAFCAAQGGSQAFSMRPAALAGTFLIEAQSLLLMKIRYRAALADYHRGRYDSAKTTLLQILRAGFAPSDPDPPLLLARVEARLAEIEGGPSVDTIRSLWSDSLDMQERNQRVPASPPDLADWIDYAALSIVPIPGKGNGLVAKRRIRRGELLMCCKPLACAGGFQIGQLRYNAGVNLWTRSEDPWAVGEVVSEVLWKAAQESGPSGFSAWAAEQVDPLWAGEDIRLEEQLGPITSGIHPSKVEGAVTYNGFHVEEVSASTLDDSAKRDRSDPDDLFHAPTALYPRYPSALNHSCLSNCTYTFLHSVFFLRARIDIAEGDELVDSYVDASDPLEVRNAKLAAHGFQCACELCAEEREVGEPVRERRAQLVKQAETLASPDVDELRRIVEELETTYGQTTTIRPALYTPLRLLSQALSTRAGSSADAIANEVEALRCLGASFASSGGEERLVTPSRLRDIDAVLSALWIAKEWKRAGRNEASRNWIALAREIEVGQAGAELFELRYGAWARKNGVDLAVR</sequence>
<dbReference type="SUPFAM" id="SSF48452">
    <property type="entry name" value="TPR-like"/>
    <property type="match status" value="1"/>
</dbReference>
<reference evidence="2 3" key="1">
    <citation type="journal article" date="2018" name="Front. Microbiol.">
        <title>Prospects for Fungal Bioremediation of Acidic Radioactive Waste Sites: Characterization and Genome Sequence of Rhodotorula taiwanensis MD1149.</title>
        <authorList>
            <person name="Tkavc R."/>
            <person name="Matrosova V.Y."/>
            <person name="Grichenko O.E."/>
            <person name="Gostincar C."/>
            <person name="Volpe R.P."/>
            <person name="Klimenkova P."/>
            <person name="Gaidamakova E.K."/>
            <person name="Zhou C.E."/>
            <person name="Stewart B.J."/>
            <person name="Lyman M.G."/>
            <person name="Malfatti S.A."/>
            <person name="Rubinfeld B."/>
            <person name="Courtot M."/>
            <person name="Singh J."/>
            <person name="Dalgard C.L."/>
            <person name="Hamilton T."/>
            <person name="Frey K.G."/>
            <person name="Gunde-Cimerman N."/>
            <person name="Dugan L."/>
            <person name="Daly M.J."/>
        </authorList>
    </citation>
    <scope>NUCLEOTIDE SEQUENCE [LARGE SCALE GENOMIC DNA]</scope>
    <source>
        <strain evidence="2 3">MD1149</strain>
    </source>
</reference>
<dbReference type="OrthoDB" id="5945798at2759"/>
<organism evidence="2 3">
    <name type="scientific">Rhodotorula taiwanensis</name>
    <dbReference type="NCBI Taxonomy" id="741276"/>
    <lineage>
        <taxon>Eukaryota</taxon>
        <taxon>Fungi</taxon>
        <taxon>Dikarya</taxon>
        <taxon>Basidiomycota</taxon>
        <taxon>Pucciniomycotina</taxon>
        <taxon>Microbotryomycetes</taxon>
        <taxon>Sporidiobolales</taxon>
        <taxon>Sporidiobolaceae</taxon>
        <taxon>Rhodotorula</taxon>
    </lineage>
</organism>
<dbReference type="Pfam" id="PF00856">
    <property type="entry name" value="SET"/>
    <property type="match status" value="1"/>
</dbReference>
<proteinExistence type="predicted"/>
<dbReference type="InterPro" id="IPR011990">
    <property type="entry name" value="TPR-like_helical_dom_sf"/>
</dbReference>
<gene>
    <name evidence="2" type="ORF">BMF94_1933</name>
</gene>
<evidence type="ECO:0000259" key="1">
    <source>
        <dbReference type="PROSITE" id="PS50280"/>
    </source>
</evidence>
<name>A0A2S5BDX0_9BASI</name>
<dbReference type="SMART" id="SM00317">
    <property type="entry name" value="SET"/>
    <property type="match status" value="1"/>
</dbReference>
<dbReference type="Gene3D" id="2.170.270.10">
    <property type="entry name" value="SET domain"/>
    <property type="match status" value="1"/>
</dbReference>
<dbReference type="CDD" id="cd20071">
    <property type="entry name" value="SET_SMYD"/>
    <property type="match status" value="1"/>
</dbReference>
<dbReference type="Gene3D" id="1.25.40.10">
    <property type="entry name" value="Tetratricopeptide repeat domain"/>
    <property type="match status" value="1"/>
</dbReference>
<feature type="domain" description="SET" evidence="1">
    <location>
        <begin position="459"/>
        <end position="659"/>
    </location>
</feature>
<evidence type="ECO:0000313" key="3">
    <source>
        <dbReference type="Proteomes" id="UP000237144"/>
    </source>
</evidence>
<dbReference type="STRING" id="741276.A0A2S5BDX0"/>
<dbReference type="InterPro" id="IPR046341">
    <property type="entry name" value="SET_dom_sf"/>
</dbReference>
<dbReference type="EMBL" id="PJQD01000020">
    <property type="protein sequence ID" value="POY74957.1"/>
    <property type="molecule type" value="Genomic_DNA"/>
</dbReference>
<dbReference type="InterPro" id="IPR001214">
    <property type="entry name" value="SET_dom"/>
</dbReference>
<protein>
    <recommendedName>
        <fullName evidence="1">SET domain-containing protein</fullName>
    </recommendedName>
</protein>
<accession>A0A2S5BDX0</accession>
<comment type="caution">
    <text evidence="2">The sequence shown here is derived from an EMBL/GenBank/DDBJ whole genome shotgun (WGS) entry which is preliminary data.</text>
</comment>
<dbReference type="InterPro" id="IPR053209">
    <property type="entry name" value="Gramillin-biosynth_MTr"/>
</dbReference>
<dbReference type="PANTHER" id="PTHR47643:SF2">
    <property type="entry name" value="TPR DOMAIN PROTEIN (AFU_ORTHOLOGUE AFUA_5G12710)"/>
    <property type="match status" value="1"/>
</dbReference>
<dbReference type="PANTHER" id="PTHR47643">
    <property type="entry name" value="TPR DOMAIN PROTEIN (AFU_ORTHOLOGUE AFUA_5G12710)"/>
    <property type="match status" value="1"/>
</dbReference>
<dbReference type="AlphaFoldDB" id="A0A2S5BDX0"/>
<dbReference type="Proteomes" id="UP000237144">
    <property type="component" value="Unassembled WGS sequence"/>
</dbReference>
<dbReference type="SUPFAM" id="SSF82199">
    <property type="entry name" value="SET domain"/>
    <property type="match status" value="1"/>
</dbReference>
<keyword evidence="3" id="KW-1185">Reference proteome</keyword>